<sequence>MARVKLRRDRFVESAQGRGLTSQQAQADAIGVGKSTHSRALAGHITLSGEYVVGTLKALGDKQIRNMLDELFEIDGEMQVAS</sequence>
<organism evidence="1 2">
    <name type="scientific">Sphaerisporangium siamense</name>
    <dbReference type="NCBI Taxonomy" id="795645"/>
    <lineage>
        <taxon>Bacteria</taxon>
        <taxon>Bacillati</taxon>
        <taxon>Actinomycetota</taxon>
        <taxon>Actinomycetes</taxon>
        <taxon>Streptosporangiales</taxon>
        <taxon>Streptosporangiaceae</taxon>
        <taxon>Sphaerisporangium</taxon>
    </lineage>
</organism>
<proteinExistence type="predicted"/>
<dbReference type="RefSeq" id="WP_184881755.1">
    <property type="nucleotide sequence ID" value="NZ_BOOV01000026.1"/>
</dbReference>
<protein>
    <submittedName>
        <fullName evidence="1">Putative PilT family ATPase</fullName>
    </submittedName>
</protein>
<dbReference type="AlphaFoldDB" id="A0A7W7DA49"/>
<reference evidence="1 2" key="1">
    <citation type="submission" date="2020-08" db="EMBL/GenBank/DDBJ databases">
        <title>Sequencing the genomes of 1000 actinobacteria strains.</title>
        <authorList>
            <person name="Klenk H.-P."/>
        </authorList>
    </citation>
    <scope>NUCLEOTIDE SEQUENCE [LARGE SCALE GENOMIC DNA]</scope>
    <source>
        <strain evidence="1 2">DSM 45784</strain>
    </source>
</reference>
<dbReference type="EMBL" id="JACHND010000001">
    <property type="protein sequence ID" value="MBB4702185.1"/>
    <property type="molecule type" value="Genomic_DNA"/>
</dbReference>
<evidence type="ECO:0000313" key="1">
    <source>
        <dbReference type="EMBL" id="MBB4702185.1"/>
    </source>
</evidence>
<keyword evidence="2" id="KW-1185">Reference proteome</keyword>
<gene>
    <name evidence="1" type="ORF">BJ982_003729</name>
</gene>
<dbReference type="Proteomes" id="UP000542210">
    <property type="component" value="Unassembled WGS sequence"/>
</dbReference>
<name>A0A7W7DA49_9ACTN</name>
<comment type="caution">
    <text evidence="1">The sequence shown here is derived from an EMBL/GenBank/DDBJ whole genome shotgun (WGS) entry which is preliminary data.</text>
</comment>
<evidence type="ECO:0000313" key="2">
    <source>
        <dbReference type="Proteomes" id="UP000542210"/>
    </source>
</evidence>
<accession>A0A7W7DA49</accession>